<protein>
    <submittedName>
        <fullName evidence="1">Uncharacterized protein</fullName>
    </submittedName>
</protein>
<evidence type="ECO:0000313" key="1">
    <source>
        <dbReference type="EMBL" id="DAD72667.1"/>
    </source>
</evidence>
<accession>A0A8S5LS47</accession>
<dbReference type="EMBL" id="BK015904">
    <property type="protein sequence ID" value="DAD72667.1"/>
    <property type="molecule type" value="Genomic_DNA"/>
</dbReference>
<reference evidence="1" key="1">
    <citation type="journal article" date="2021" name="Proc. Natl. Acad. Sci. U.S.A.">
        <title>A Catalog of Tens of Thousands of Viruses from Human Metagenomes Reveals Hidden Associations with Chronic Diseases.</title>
        <authorList>
            <person name="Tisza M.J."/>
            <person name="Buck C.B."/>
        </authorList>
    </citation>
    <scope>NUCLEOTIDE SEQUENCE</scope>
    <source>
        <strain evidence="1">Ct7EW56</strain>
    </source>
</reference>
<organism evidence="1">
    <name type="scientific">Siphoviridae sp. ct7EW56</name>
    <dbReference type="NCBI Taxonomy" id="2827562"/>
    <lineage>
        <taxon>Viruses</taxon>
        <taxon>Duplodnaviria</taxon>
        <taxon>Heunggongvirae</taxon>
        <taxon>Uroviricota</taxon>
        <taxon>Caudoviricetes</taxon>
    </lineage>
</organism>
<proteinExistence type="predicted"/>
<sequence>MEEKAILEQVKIRLLHYSVDESTSDVVFDHVQENPLLQQLIKQAISAIKAERHYENNPAIYTEEKIEEDLKRYENNVVDYVVYYRSQAGESFMKSFSENGVSRSWVDSGKLFAGVTAISKIV</sequence>
<name>A0A8S5LS47_9CAUD</name>